<dbReference type="Proteomes" id="UP000076502">
    <property type="component" value="Unassembled WGS sequence"/>
</dbReference>
<dbReference type="EMBL" id="KQ434798">
    <property type="protein sequence ID" value="KZC05852.1"/>
    <property type="molecule type" value="Genomic_DNA"/>
</dbReference>
<organism evidence="1 2">
    <name type="scientific">Dufourea novaeangliae</name>
    <name type="common">Sweat bee</name>
    <dbReference type="NCBI Taxonomy" id="178035"/>
    <lineage>
        <taxon>Eukaryota</taxon>
        <taxon>Metazoa</taxon>
        <taxon>Ecdysozoa</taxon>
        <taxon>Arthropoda</taxon>
        <taxon>Hexapoda</taxon>
        <taxon>Insecta</taxon>
        <taxon>Pterygota</taxon>
        <taxon>Neoptera</taxon>
        <taxon>Endopterygota</taxon>
        <taxon>Hymenoptera</taxon>
        <taxon>Apocrita</taxon>
        <taxon>Aculeata</taxon>
        <taxon>Apoidea</taxon>
        <taxon>Anthophila</taxon>
        <taxon>Halictidae</taxon>
        <taxon>Rophitinae</taxon>
        <taxon>Dufourea</taxon>
    </lineage>
</organism>
<reference evidence="1 2" key="1">
    <citation type="submission" date="2015-07" db="EMBL/GenBank/DDBJ databases">
        <title>The genome of Dufourea novaeangliae.</title>
        <authorList>
            <person name="Pan H."/>
            <person name="Kapheim K."/>
        </authorList>
    </citation>
    <scope>NUCLEOTIDE SEQUENCE [LARGE SCALE GENOMIC DNA]</scope>
    <source>
        <strain evidence="1">0120121106</strain>
        <tissue evidence="1">Whole body</tissue>
    </source>
</reference>
<dbReference type="AlphaFoldDB" id="A0A154P200"/>
<name>A0A154P200_DUFNO</name>
<evidence type="ECO:0000313" key="2">
    <source>
        <dbReference type="Proteomes" id="UP000076502"/>
    </source>
</evidence>
<proteinExistence type="predicted"/>
<keyword evidence="2" id="KW-1185">Reference proteome</keyword>
<gene>
    <name evidence="1" type="ORF">WN55_06849</name>
</gene>
<evidence type="ECO:0000313" key="1">
    <source>
        <dbReference type="EMBL" id="KZC05852.1"/>
    </source>
</evidence>
<sequence length="310" mass="34448">MRELEVSRLPVDELYNTILGLLGVEEENKGAPDAGVINPGFPKGPRCEARRLATGHVMRLGPAGNSAELPNFQQVTGPILVIDDRNGLRQGIAQFAGFAAIITKESTLTLGTVHESGRHHQRVADSGFRKSGSIIKIDATTEVDIQSPLLRDEKREIKTGNVMIKWSPSAIGRRPRISSVKLTSLLPPFLQGEHSNKRKKKKIPSEAVDIDSFRTTGEKKVTSENDVSGSRHPVEIFADITNDELYDAYERHAEDYQRSEGDFEEDKTERERGIGKTGLWWSLDQCESYADLSILEDEPGTTDPYLSHEL</sequence>
<accession>A0A154P200</accession>
<protein>
    <submittedName>
        <fullName evidence="1">Uncharacterized protein</fullName>
    </submittedName>
</protein>